<evidence type="ECO:0000313" key="3">
    <source>
        <dbReference type="Proteomes" id="UP000001646"/>
    </source>
</evidence>
<reference evidence="2" key="1">
    <citation type="submission" date="2009-12" db="EMBL/GenBank/DDBJ databases">
        <title>The Genome Sequence of Anolis carolinensis (Green Anole Lizard).</title>
        <authorList>
            <consortium name="The Genome Sequencing Platform"/>
            <person name="Di Palma F."/>
            <person name="Alfoldi J."/>
            <person name="Heiman D."/>
            <person name="Young S."/>
            <person name="Grabherr M."/>
            <person name="Johnson J."/>
            <person name="Lander E.S."/>
            <person name="Lindblad-Toh K."/>
        </authorList>
    </citation>
    <scope>NUCLEOTIDE SEQUENCE [LARGE SCALE GENOMIC DNA]</scope>
    <source>
        <strain evidence="2">JBL SC #1</strain>
    </source>
</reference>
<sequence>IFGDRRTPDVRFRPWDMPFPGPSESSETINCRGLTTGIPKKDRGPRKVSSRSNLSGKRVQFGLVLFVPDFLLLHITAREEEAHHAVEELVGQLDGEGHHIDLEKKGESDHQAPLVSHSSCCDSATG</sequence>
<feature type="region of interest" description="Disordered" evidence="1">
    <location>
        <begin position="105"/>
        <end position="126"/>
    </location>
</feature>
<dbReference type="InParanoid" id="A0A803TDM6"/>
<dbReference type="AlphaFoldDB" id="A0A803TDM6"/>
<reference evidence="2" key="2">
    <citation type="submission" date="2025-08" db="UniProtKB">
        <authorList>
            <consortium name="Ensembl"/>
        </authorList>
    </citation>
    <scope>IDENTIFICATION</scope>
</reference>
<dbReference type="Proteomes" id="UP000001646">
    <property type="component" value="Unplaced"/>
</dbReference>
<accession>A0A803TDM6</accession>
<protein>
    <submittedName>
        <fullName evidence="2">Uncharacterized protein</fullName>
    </submittedName>
</protein>
<dbReference type="Ensembl" id="ENSACAT00000049271.1">
    <property type="protein sequence ID" value="ENSACAP00000033316.1"/>
    <property type="gene ID" value="ENSACAG00000040083.1"/>
</dbReference>
<proteinExistence type="predicted"/>
<reference evidence="2" key="3">
    <citation type="submission" date="2025-09" db="UniProtKB">
        <authorList>
            <consortium name="Ensembl"/>
        </authorList>
    </citation>
    <scope>IDENTIFICATION</scope>
</reference>
<dbReference type="GeneTree" id="ENSGT01020000230690"/>
<feature type="compositionally biased region" description="Polar residues" evidence="1">
    <location>
        <begin position="116"/>
        <end position="126"/>
    </location>
</feature>
<evidence type="ECO:0000256" key="1">
    <source>
        <dbReference type="SAM" id="MobiDB-lite"/>
    </source>
</evidence>
<organism evidence="2 3">
    <name type="scientific">Anolis carolinensis</name>
    <name type="common">Green anole</name>
    <name type="synonym">American chameleon</name>
    <dbReference type="NCBI Taxonomy" id="28377"/>
    <lineage>
        <taxon>Eukaryota</taxon>
        <taxon>Metazoa</taxon>
        <taxon>Chordata</taxon>
        <taxon>Craniata</taxon>
        <taxon>Vertebrata</taxon>
        <taxon>Euteleostomi</taxon>
        <taxon>Lepidosauria</taxon>
        <taxon>Squamata</taxon>
        <taxon>Bifurcata</taxon>
        <taxon>Unidentata</taxon>
        <taxon>Episquamata</taxon>
        <taxon>Toxicofera</taxon>
        <taxon>Iguania</taxon>
        <taxon>Dactyloidae</taxon>
        <taxon>Anolis</taxon>
    </lineage>
</organism>
<feature type="region of interest" description="Disordered" evidence="1">
    <location>
        <begin position="15"/>
        <end position="53"/>
    </location>
</feature>
<keyword evidence="3" id="KW-1185">Reference proteome</keyword>
<evidence type="ECO:0000313" key="2">
    <source>
        <dbReference type="Ensembl" id="ENSACAP00000033316.1"/>
    </source>
</evidence>
<name>A0A803TDM6_ANOCA</name>